<reference evidence="3" key="2">
    <citation type="submission" date="2016-04" db="UniProtKB">
        <authorList>
            <consortium name="WormBaseParasite"/>
        </authorList>
    </citation>
    <scope>IDENTIFICATION</scope>
</reference>
<keyword evidence="1" id="KW-0732">Signal</keyword>
<evidence type="ECO:0000313" key="2">
    <source>
        <dbReference type="Proteomes" id="UP000035642"/>
    </source>
</evidence>
<organism evidence="2 3">
    <name type="scientific">Angiostrongylus cantonensis</name>
    <name type="common">Rat lungworm</name>
    <dbReference type="NCBI Taxonomy" id="6313"/>
    <lineage>
        <taxon>Eukaryota</taxon>
        <taxon>Metazoa</taxon>
        <taxon>Ecdysozoa</taxon>
        <taxon>Nematoda</taxon>
        <taxon>Chromadorea</taxon>
        <taxon>Rhabditida</taxon>
        <taxon>Rhabditina</taxon>
        <taxon>Rhabditomorpha</taxon>
        <taxon>Strongyloidea</taxon>
        <taxon>Metastrongylidae</taxon>
        <taxon>Angiostrongylus</taxon>
    </lineage>
</organism>
<evidence type="ECO:0000313" key="3">
    <source>
        <dbReference type="WBParaSite" id="ACAC_0001111001-mRNA-1"/>
    </source>
</evidence>
<feature type="chain" id="PRO_5007630184" evidence="1">
    <location>
        <begin position="17"/>
        <end position="138"/>
    </location>
</feature>
<dbReference type="WBParaSite" id="ACAC_0001111001-mRNA-1">
    <property type="protein sequence ID" value="ACAC_0001111001-mRNA-1"/>
    <property type="gene ID" value="ACAC_0001111001"/>
</dbReference>
<keyword evidence="2" id="KW-1185">Reference proteome</keyword>
<feature type="signal peptide" evidence="1">
    <location>
        <begin position="1"/>
        <end position="16"/>
    </location>
</feature>
<proteinExistence type="predicted"/>
<sequence>MMIFMFFLQLIAIAVAQTGGLDEAVKWEQIWTLESAETEEFTNSAKMEKALTDQQVFFYTDTQGSARFANIFISAILARDQVKYVGLRLFNRLLDIKKIADHMQRNGYRVLFGHVPFRYKAADSATHGLDQKELFDHF</sequence>
<accession>A0A158PBK6</accession>
<dbReference type="Proteomes" id="UP000035642">
    <property type="component" value="Unassembled WGS sequence"/>
</dbReference>
<protein>
    <submittedName>
        <fullName evidence="3">Secreted protein</fullName>
    </submittedName>
</protein>
<dbReference type="AlphaFoldDB" id="A0A158PBK6"/>
<evidence type="ECO:0000256" key="1">
    <source>
        <dbReference type="SAM" id="SignalP"/>
    </source>
</evidence>
<reference evidence="2" key="1">
    <citation type="submission" date="2012-09" db="EMBL/GenBank/DDBJ databases">
        <authorList>
            <person name="Martin A.A."/>
        </authorList>
    </citation>
    <scope>NUCLEOTIDE SEQUENCE</scope>
</reference>
<name>A0A158PBK6_ANGCA</name>